<keyword evidence="1" id="KW-0489">Methyltransferase</keyword>
<dbReference type="GO" id="GO:0008168">
    <property type="term" value="F:methyltransferase activity"/>
    <property type="evidence" value="ECO:0007669"/>
    <property type="project" value="UniProtKB-KW"/>
</dbReference>
<dbReference type="Pfam" id="PF07021">
    <property type="entry name" value="MetW"/>
    <property type="match status" value="1"/>
</dbReference>
<dbReference type="AlphaFoldDB" id="A0A4U6BS52"/>
<evidence type="ECO:0000313" key="1">
    <source>
        <dbReference type="EMBL" id="TKT72405.1"/>
    </source>
</evidence>
<dbReference type="RefSeq" id="WP_052753816.1">
    <property type="nucleotide sequence ID" value="NZ_LBIA02000001.1"/>
</dbReference>
<comment type="caution">
    <text evidence="1">The sequence shown here is derived from an EMBL/GenBank/DDBJ whole genome shotgun (WGS) entry which is preliminary data.</text>
</comment>
<gene>
    <name evidence="1" type="ORF">YH63_013745</name>
</gene>
<accession>A0A4U6BS52</accession>
<dbReference type="Gene3D" id="3.40.50.150">
    <property type="entry name" value="Vaccinia Virus protein VP39"/>
    <property type="match status" value="1"/>
</dbReference>
<protein>
    <submittedName>
        <fullName evidence="1">Methyltransferase domain-containing protein</fullName>
    </submittedName>
</protein>
<organism evidence="1 2">
    <name type="scientific">Afipia massiliensis</name>
    <dbReference type="NCBI Taxonomy" id="211460"/>
    <lineage>
        <taxon>Bacteria</taxon>
        <taxon>Pseudomonadati</taxon>
        <taxon>Pseudomonadota</taxon>
        <taxon>Alphaproteobacteria</taxon>
        <taxon>Hyphomicrobiales</taxon>
        <taxon>Nitrobacteraceae</taxon>
        <taxon>Afipia</taxon>
    </lineage>
</organism>
<dbReference type="OrthoDB" id="8457075at2"/>
<dbReference type="InterPro" id="IPR029063">
    <property type="entry name" value="SAM-dependent_MTases_sf"/>
</dbReference>
<proteinExistence type="predicted"/>
<dbReference type="EMBL" id="LBIA02000001">
    <property type="protein sequence ID" value="TKT72405.1"/>
    <property type="molecule type" value="Genomic_DNA"/>
</dbReference>
<evidence type="ECO:0000313" key="2">
    <source>
        <dbReference type="Proteomes" id="UP000034832"/>
    </source>
</evidence>
<name>A0A4U6BS52_9BRAD</name>
<dbReference type="InterPro" id="IPR010743">
    <property type="entry name" value="Methionine_synth_MetW"/>
</dbReference>
<sequence>MIDLIYHKYKLTNAALRDNIASVLDVGCRDAILKKSLRADISYSGLDLFPGPDVDHVGNAEEGLPFPDGAYDAVIALDLLEHTNNIWFVYDELMRVARHQVIVLLPNAYHWSFRLQYLRGREMGKYVLPTEPILDRHRWLLSQTSARRFCEARAKEKGWRLTEKILFGSRRTALIDLALSPISKNLATWSTIFFLDKPQQ</sequence>
<dbReference type="Proteomes" id="UP000034832">
    <property type="component" value="Unassembled WGS sequence"/>
</dbReference>
<dbReference type="SUPFAM" id="SSF53335">
    <property type="entry name" value="S-adenosyl-L-methionine-dependent methyltransferases"/>
    <property type="match status" value="1"/>
</dbReference>
<dbReference type="GO" id="GO:0032259">
    <property type="term" value="P:methylation"/>
    <property type="evidence" value="ECO:0007669"/>
    <property type="project" value="UniProtKB-KW"/>
</dbReference>
<reference evidence="1" key="1">
    <citation type="submission" date="2019-04" db="EMBL/GenBank/DDBJ databases">
        <title>Whole genome sequencing of cave bacteria.</title>
        <authorList>
            <person name="Gan H.M."/>
            <person name="Barton H."/>
            <person name="Savka M.A."/>
        </authorList>
    </citation>
    <scope>NUCLEOTIDE SEQUENCE [LARGE SCALE GENOMIC DNA]</scope>
    <source>
        <strain evidence="1">LC387</strain>
    </source>
</reference>
<keyword evidence="1" id="KW-0808">Transferase</keyword>
<keyword evidence="2" id="KW-1185">Reference proteome</keyword>